<evidence type="ECO:0000256" key="2">
    <source>
        <dbReference type="ARBA" id="ARBA00022777"/>
    </source>
</evidence>
<dbReference type="Proteomes" id="UP000019243">
    <property type="component" value="Unassembled WGS sequence"/>
</dbReference>
<keyword evidence="1" id="KW-0597">Phosphoprotein</keyword>
<reference evidence="4 5" key="1">
    <citation type="submission" date="2012-12" db="EMBL/GenBank/DDBJ databases">
        <title>Novel taxa of Listeriaceae from agricultural environments in the United States.</title>
        <authorList>
            <person name="den Bakker H.C."/>
            <person name="Allred A."/>
            <person name="Warchocki S."/>
            <person name="Wright E.M."/>
            <person name="Burrell A."/>
            <person name="Nightingale K.K."/>
            <person name="Kephart D."/>
            <person name="Wiedmann M."/>
        </authorList>
    </citation>
    <scope>NUCLEOTIDE SEQUENCE [LARGE SCALE GENOMIC DNA]</scope>
    <source>
        <strain evidence="4 5">FSL F6-1037</strain>
    </source>
</reference>
<keyword evidence="2" id="KW-0808">Transferase</keyword>
<dbReference type="EMBL" id="AODH01000028">
    <property type="protein sequence ID" value="EUJ39336.1"/>
    <property type="molecule type" value="Genomic_DNA"/>
</dbReference>
<dbReference type="Gene3D" id="1.10.10.10">
    <property type="entry name" value="Winged helix-like DNA-binding domain superfamily/Winged helix DNA-binding domain"/>
    <property type="match status" value="1"/>
</dbReference>
<evidence type="ECO:0000256" key="1">
    <source>
        <dbReference type="ARBA" id="ARBA00022553"/>
    </source>
</evidence>
<dbReference type="InterPro" id="IPR007737">
    <property type="entry name" value="Mga_HTH"/>
</dbReference>
<evidence type="ECO:0000259" key="3">
    <source>
        <dbReference type="Pfam" id="PF05043"/>
    </source>
</evidence>
<dbReference type="AlphaFoldDB" id="W7CU61"/>
<keyword evidence="2" id="KW-0418">Kinase</keyword>
<name>W7CU61_9LIST</name>
<dbReference type="STRING" id="1265861.BCAMP_07335"/>
<protein>
    <recommendedName>
        <fullName evidence="3">Mga helix-turn-helix domain-containing protein</fullName>
    </recommendedName>
</protein>
<proteinExistence type="predicted"/>
<feature type="domain" description="Mga helix-turn-helix" evidence="3">
    <location>
        <begin position="90"/>
        <end position="160"/>
    </location>
</feature>
<dbReference type="RefSeq" id="WP_035314666.1">
    <property type="nucleotide sequence ID" value="NZ_AODH01000028.1"/>
</dbReference>
<dbReference type="GO" id="GO:0016301">
    <property type="term" value="F:kinase activity"/>
    <property type="evidence" value="ECO:0007669"/>
    <property type="project" value="UniProtKB-KW"/>
</dbReference>
<keyword evidence="5" id="KW-1185">Reference proteome</keyword>
<sequence length="245" mass="28470">MILDSRTSKVLLYIIKNRRSRVTSIYQQFSVSESQLRYTIAKGNDFLASYQLGVIKIDKKCIEVISPHEEQLCGLISLIVTYVPSEAERQQLLILMVATLVEELSLLSLALQLQVSKNTVLKDLKETNKLLEKKGIRIKYSRKKGYLLTGDEWQIRSLLFEALDRIMDERSMSQVLRYYLDVKDEEVIAAKDKIKKIEAALRVRYIERQSHVLAFFFDYAVTTYKQSESARSLFVNKAYCVSRYD</sequence>
<dbReference type="InterPro" id="IPR051351">
    <property type="entry name" value="Ascorbate-PTS_EIIA_comp"/>
</dbReference>
<dbReference type="PANTHER" id="PTHR36203">
    <property type="entry name" value="ASCORBATE-SPECIFIC PTS SYSTEM EIIA COMPONENT"/>
    <property type="match status" value="1"/>
</dbReference>
<accession>W7CU61</accession>
<dbReference type="PANTHER" id="PTHR36203:SF1">
    <property type="entry name" value="ASCORBATE-SPECIFIC PTS SYSTEM EIIA COMPONENT"/>
    <property type="match status" value="1"/>
</dbReference>
<dbReference type="Pfam" id="PF05043">
    <property type="entry name" value="Mga"/>
    <property type="match status" value="1"/>
</dbReference>
<organism evidence="4 5">
    <name type="scientific">Brochothrix campestris FSL F6-1037</name>
    <dbReference type="NCBI Taxonomy" id="1265861"/>
    <lineage>
        <taxon>Bacteria</taxon>
        <taxon>Bacillati</taxon>
        <taxon>Bacillota</taxon>
        <taxon>Bacilli</taxon>
        <taxon>Bacillales</taxon>
        <taxon>Listeriaceae</taxon>
        <taxon>Brochothrix</taxon>
    </lineage>
</organism>
<dbReference type="InterPro" id="IPR036388">
    <property type="entry name" value="WH-like_DNA-bd_sf"/>
</dbReference>
<gene>
    <name evidence="4" type="ORF">BCAMP_07335</name>
</gene>
<comment type="caution">
    <text evidence="4">The sequence shown here is derived from an EMBL/GenBank/DDBJ whole genome shotgun (WGS) entry which is preliminary data.</text>
</comment>
<evidence type="ECO:0000313" key="4">
    <source>
        <dbReference type="EMBL" id="EUJ39336.1"/>
    </source>
</evidence>
<evidence type="ECO:0000313" key="5">
    <source>
        <dbReference type="Proteomes" id="UP000019243"/>
    </source>
</evidence>